<dbReference type="GO" id="GO:0051083">
    <property type="term" value="P:'de novo' cotranslational protein folding"/>
    <property type="evidence" value="ECO:0007669"/>
    <property type="project" value="InterPro"/>
</dbReference>
<dbReference type="PANTHER" id="PTHR43999:SF1">
    <property type="entry name" value="DNAJ HOMOLOG SUBFAMILY C MEMBER 2"/>
    <property type="match status" value="1"/>
</dbReference>
<feature type="region of interest" description="Disordered" evidence="1">
    <location>
        <begin position="364"/>
        <end position="435"/>
    </location>
</feature>
<keyword evidence="4" id="KW-1185">Reference proteome</keyword>
<dbReference type="AlphaFoldDB" id="A0A8H5FRP0"/>
<dbReference type="InterPro" id="IPR001623">
    <property type="entry name" value="DnaJ_domain"/>
</dbReference>
<dbReference type="GO" id="GO:0030544">
    <property type="term" value="F:Hsp70 protein binding"/>
    <property type="evidence" value="ECO:0007669"/>
    <property type="project" value="InterPro"/>
</dbReference>
<dbReference type="PROSITE" id="PS50076">
    <property type="entry name" value="DNAJ_2"/>
    <property type="match status" value="1"/>
</dbReference>
<evidence type="ECO:0000256" key="1">
    <source>
        <dbReference type="SAM" id="MobiDB-lite"/>
    </source>
</evidence>
<dbReference type="EMBL" id="JAACJO010000027">
    <property type="protein sequence ID" value="KAF5347125.1"/>
    <property type="molecule type" value="Genomic_DNA"/>
</dbReference>
<dbReference type="OrthoDB" id="1690618at2759"/>
<dbReference type="InterPro" id="IPR054076">
    <property type="entry name" value="ZUO1-like_ZHD"/>
</dbReference>
<dbReference type="GO" id="GO:0043022">
    <property type="term" value="F:ribosome binding"/>
    <property type="evidence" value="ECO:0007669"/>
    <property type="project" value="InterPro"/>
</dbReference>
<dbReference type="PANTHER" id="PTHR43999">
    <property type="entry name" value="DNAJ HOMOLOG SUBFAMILY C MEMBER 2"/>
    <property type="match status" value="1"/>
</dbReference>
<feature type="domain" description="J" evidence="2">
    <location>
        <begin position="128"/>
        <end position="229"/>
    </location>
</feature>
<name>A0A8H5FRP0_9AGAR</name>
<organism evidence="3 4">
    <name type="scientific">Leucocoprinus leucothites</name>
    <dbReference type="NCBI Taxonomy" id="201217"/>
    <lineage>
        <taxon>Eukaryota</taxon>
        <taxon>Fungi</taxon>
        <taxon>Dikarya</taxon>
        <taxon>Basidiomycota</taxon>
        <taxon>Agaricomycotina</taxon>
        <taxon>Agaricomycetes</taxon>
        <taxon>Agaricomycetidae</taxon>
        <taxon>Agaricales</taxon>
        <taxon>Agaricineae</taxon>
        <taxon>Agaricaceae</taxon>
        <taxon>Leucocoprinus</taxon>
    </lineage>
</organism>
<reference evidence="3 4" key="1">
    <citation type="journal article" date="2020" name="ISME J.">
        <title>Uncovering the hidden diversity of litter-decomposition mechanisms in mushroom-forming fungi.</title>
        <authorList>
            <person name="Floudas D."/>
            <person name="Bentzer J."/>
            <person name="Ahren D."/>
            <person name="Johansson T."/>
            <person name="Persson P."/>
            <person name="Tunlid A."/>
        </authorList>
    </citation>
    <scope>NUCLEOTIDE SEQUENCE [LARGE SCALE GENOMIC DNA]</scope>
    <source>
        <strain evidence="3 4">CBS 146.42</strain>
    </source>
</reference>
<dbReference type="GO" id="GO:0006450">
    <property type="term" value="P:regulation of translational fidelity"/>
    <property type="evidence" value="ECO:0007669"/>
    <property type="project" value="InterPro"/>
</dbReference>
<dbReference type="Gene3D" id="1.10.287.110">
    <property type="entry name" value="DnaJ domain"/>
    <property type="match status" value="1"/>
</dbReference>
<feature type="compositionally biased region" description="Basic and acidic residues" evidence="1">
    <location>
        <begin position="382"/>
        <end position="412"/>
    </location>
</feature>
<dbReference type="Proteomes" id="UP000559027">
    <property type="component" value="Unassembled WGS sequence"/>
</dbReference>
<dbReference type="Pfam" id="PF21884">
    <property type="entry name" value="ZUO1-like_ZHD"/>
    <property type="match status" value="1"/>
</dbReference>
<accession>A0A8H5FRP0</accession>
<sequence length="435" mass="49714">MLNPQRWAGGGADAVGNGAYSRNLARDGGEMLFEADVNDDDEETDNKTIATFTSDTHQEADYLIEQRISSNFGSEYISYIHFVIEEEQQKKLALEANGMSAKDDLGVGDEPESDELLNLDPKEWKKHDYYAILGLSDLRWRATPEQIKIVHMYICIDLSLSNLIDWRLDHKKVLKHHPDKKVSSVPSSTNNLLQFTGTNTNNDMFFKCISKAHKVLSHPEKHCQFDSVDPQFIKWEEDLPLTLIKSKKEVDFFKTFTLIFVEYSRFSHVQPIPGLGPVNVTKAEVKGFYDFWENFDSWRSFKWWDKEVNEGSDNCNNKCYTEKKNKSECMHQKKEDTTKLHSLVNLTLGLDPCIKRIKQEEKEAREAKKRGNAPGGTVKKMKQQEEEEKKKAEEEAHKKEEEDKVAKAEAKKAKAATANAAKKARRAMRAAEGGA</sequence>
<evidence type="ECO:0000313" key="4">
    <source>
        <dbReference type="Proteomes" id="UP000559027"/>
    </source>
</evidence>
<evidence type="ECO:0000259" key="2">
    <source>
        <dbReference type="PROSITE" id="PS50076"/>
    </source>
</evidence>
<dbReference type="SUPFAM" id="SSF46565">
    <property type="entry name" value="Chaperone J-domain"/>
    <property type="match status" value="1"/>
</dbReference>
<dbReference type="GO" id="GO:0005829">
    <property type="term" value="C:cytosol"/>
    <property type="evidence" value="ECO:0007669"/>
    <property type="project" value="TreeGrafter"/>
</dbReference>
<evidence type="ECO:0000313" key="3">
    <source>
        <dbReference type="EMBL" id="KAF5347125.1"/>
    </source>
</evidence>
<protein>
    <recommendedName>
        <fullName evidence="2">J domain-containing protein</fullName>
    </recommendedName>
</protein>
<dbReference type="CDD" id="cd06257">
    <property type="entry name" value="DnaJ"/>
    <property type="match status" value="1"/>
</dbReference>
<gene>
    <name evidence="3" type="ORF">D9756_010942</name>
</gene>
<comment type="caution">
    <text evidence="3">The sequence shown here is derived from an EMBL/GenBank/DDBJ whole genome shotgun (WGS) entry which is preliminary data.</text>
</comment>
<proteinExistence type="predicted"/>
<dbReference type="InterPro" id="IPR044634">
    <property type="entry name" value="Zuotin/DnaJC2"/>
</dbReference>
<dbReference type="InterPro" id="IPR036869">
    <property type="entry name" value="J_dom_sf"/>
</dbReference>